<feature type="signal peptide" evidence="1">
    <location>
        <begin position="1"/>
        <end position="18"/>
    </location>
</feature>
<evidence type="ECO:0000259" key="2">
    <source>
        <dbReference type="Pfam" id="PF00419"/>
    </source>
</evidence>
<dbReference type="GO" id="GO:0009289">
    <property type="term" value="C:pilus"/>
    <property type="evidence" value="ECO:0007669"/>
    <property type="project" value="InterPro"/>
</dbReference>
<dbReference type="PANTHER" id="PTHR33420:SF33">
    <property type="entry name" value="MINOR FIMBRIAL SUBUNIT"/>
    <property type="match status" value="1"/>
</dbReference>
<gene>
    <name evidence="3" type="ORF">EIA08_27665</name>
</gene>
<proteinExistence type="predicted"/>
<dbReference type="SUPFAM" id="SSF49401">
    <property type="entry name" value="Bacterial adhesins"/>
    <property type="match status" value="1"/>
</dbReference>
<dbReference type="Gene3D" id="2.60.40.1090">
    <property type="entry name" value="Fimbrial-type adhesion domain"/>
    <property type="match status" value="1"/>
</dbReference>
<protein>
    <submittedName>
        <fullName evidence="3">Fimbrial protein</fullName>
    </submittedName>
</protein>
<evidence type="ECO:0000313" key="4">
    <source>
        <dbReference type="Proteomes" id="UP000271008"/>
    </source>
</evidence>
<evidence type="ECO:0000313" key="3">
    <source>
        <dbReference type="EMBL" id="RRD69049.1"/>
    </source>
</evidence>
<dbReference type="EMBL" id="RQTU01000131">
    <property type="protein sequence ID" value="RRD69049.1"/>
    <property type="molecule type" value="Genomic_DNA"/>
</dbReference>
<dbReference type="GO" id="GO:0043709">
    <property type="term" value="P:cell adhesion involved in single-species biofilm formation"/>
    <property type="evidence" value="ECO:0007669"/>
    <property type="project" value="TreeGrafter"/>
</dbReference>
<feature type="non-terminal residue" evidence="3">
    <location>
        <position position="140"/>
    </location>
</feature>
<reference evidence="3 4" key="1">
    <citation type="submission" date="2018-11" db="EMBL/GenBank/DDBJ databases">
        <title>Enterobacteriaceae from Patient.</title>
        <authorList>
            <person name="Shen C."/>
            <person name="Yang Y."/>
            <person name="Tian G."/>
        </authorList>
    </citation>
    <scope>NUCLEOTIDE SEQUENCE [LARGE SCALE GENOMIC DNA]</scope>
    <source>
        <strain evidence="3 4">GBGD28</strain>
    </source>
</reference>
<dbReference type="InterPro" id="IPR008966">
    <property type="entry name" value="Adhesion_dom_sf"/>
</dbReference>
<keyword evidence="1" id="KW-0732">Signal</keyword>
<feature type="chain" id="PRO_5017943814" evidence="1">
    <location>
        <begin position="19"/>
        <end position="140"/>
    </location>
</feature>
<dbReference type="Proteomes" id="UP000271008">
    <property type="component" value="Unassembled WGS sequence"/>
</dbReference>
<dbReference type="AlphaFoldDB" id="A0A3P1YDJ7"/>
<comment type="caution">
    <text evidence="3">The sequence shown here is derived from an EMBL/GenBank/DDBJ whole genome shotgun (WGS) entry which is preliminary data.</text>
</comment>
<dbReference type="RefSeq" id="WP_124939387.1">
    <property type="nucleotide sequence ID" value="NZ_RQTU01000131.1"/>
</dbReference>
<dbReference type="PANTHER" id="PTHR33420">
    <property type="entry name" value="FIMBRIAL SUBUNIT ELFA-RELATED"/>
    <property type="match status" value="1"/>
</dbReference>
<name>A0A3P1YDJ7_ECOLX</name>
<evidence type="ECO:0000256" key="1">
    <source>
        <dbReference type="SAM" id="SignalP"/>
    </source>
</evidence>
<accession>A0A3P1YDJ7</accession>
<organism evidence="3 4">
    <name type="scientific">Escherichia coli</name>
    <dbReference type="NCBI Taxonomy" id="562"/>
    <lineage>
        <taxon>Bacteria</taxon>
        <taxon>Pseudomonadati</taxon>
        <taxon>Pseudomonadota</taxon>
        <taxon>Gammaproteobacteria</taxon>
        <taxon>Enterobacterales</taxon>
        <taxon>Enterobacteriaceae</taxon>
        <taxon>Escherichia</taxon>
    </lineage>
</organism>
<feature type="domain" description="Fimbrial-type adhesion" evidence="2">
    <location>
        <begin position="23"/>
        <end position="121"/>
    </location>
</feature>
<sequence>MRKTFLTLLCVSSAIAHAADEDITFHGTLLSPPTCSISGGKTIEVEFRDLIIDDINGNYGRKEVPYELTCDSTTRHPDWEMTLTWTGTQTSFNDAAIETDVPGFGIELQHDGQRFKLNTPLAINATDFTQKPKLEAVPVK</sequence>
<dbReference type="Pfam" id="PF00419">
    <property type="entry name" value="Fimbrial"/>
    <property type="match status" value="1"/>
</dbReference>
<dbReference type="InterPro" id="IPR050263">
    <property type="entry name" value="Bact_Fimbrial_Adh_Pro"/>
</dbReference>
<dbReference type="InterPro" id="IPR000259">
    <property type="entry name" value="Adhesion_dom_fimbrial"/>
</dbReference>
<dbReference type="InterPro" id="IPR036937">
    <property type="entry name" value="Adhesion_dom_fimbrial_sf"/>
</dbReference>